<keyword evidence="7" id="KW-1185">Reference proteome</keyword>
<dbReference type="InterPro" id="IPR039424">
    <property type="entry name" value="SBP_5"/>
</dbReference>
<evidence type="ECO:0000256" key="1">
    <source>
        <dbReference type="ARBA" id="ARBA00005695"/>
    </source>
</evidence>
<dbReference type="Pfam" id="PF00496">
    <property type="entry name" value="SBP_bac_5"/>
    <property type="match status" value="1"/>
</dbReference>
<evidence type="ECO:0000313" key="6">
    <source>
        <dbReference type="EMBL" id="MFC3848365.1"/>
    </source>
</evidence>
<name>A0ABV7ZJJ0_9HELI</name>
<dbReference type="InterPro" id="IPR000914">
    <property type="entry name" value="SBP_5_dom"/>
</dbReference>
<dbReference type="InterPro" id="IPR030678">
    <property type="entry name" value="Peptide/Ni-bd"/>
</dbReference>
<comment type="similarity">
    <text evidence="1">Belongs to the bacterial solute-binding protein 5 family.</text>
</comment>
<keyword evidence="3 4" id="KW-0732">Signal</keyword>
<dbReference type="Proteomes" id="UP001595783">
    <property type="component" value="Unassembled WGS sequence"/>
</dbReference>
<protein>
    <submittedName>
        <fullName evidence="6">ABC transporter substrate-binding protein</fullName>
    </submittedName>
</protein>
<organism evidence="6 7">
    <name type="scientific">Helicobacter baculiformis</name>
    <dbReference type="NCBI Taxonomy" id="427351"/>
    <lineage>
        <taxon>Bacteria</taxon>
        <taxon>Pseudomonadati</taxon>
        <taxon>Campylobacterota</taxon>
        <taxon>Epsilonproteobacteria</taxon>
        <taxon>Campylobacterales</taxon>
        <taxon>Helicobacteraceae</taxon>
        <taxon>Helicobacter</taxon>
    </lineage>
</organism>
<dbReference type="Gene3D" id="3.10.105.10">
    <property type="entry name" value="Dipeptide-binding Protein, Domain 3"/>
    <property type="match status" value="1"/>
</dbReference>
<dbReference type="PIRSF" id="PIRSF002741">
    <property type="entry name" value="MppA"/>
    <property type="match status" value="1"/>
</dbReference>
<gene>
    <name evidence="6" type="ORF">ACFOPX_07555</name>
</gene>
<sequence>MIGKFFMACFLVAHVFAATPKDTIVIGVENETKRINPLFDGPHDPALYFVYSGLTRFAPDMKVEPDLAKSWEVSKDGLSWTFHLRDDVLWHDGQKFSAADVEFTINQALNDKINTPARADFEEIKKVEVVDAHTIKFTLKTPFPPLLDVLSMGILPKHLLQNKDISTDSFNQHPIGTGPFKLVQWQKGDHISFVANQHFYRGKPKSPKVILKIVPDHRVRTYELKNGSLDVALIEPNLVGKLKDDKNVKVMDLKSADYRALMFNFHNPILKSLAVRQAIEYAINRKLIATKVLYGYGSVANNPIQASWANDPHAKTYPYDPKKTREILEKDGWKLHNKVFVKNGKPLEFDIYARSHDPIRVALANILQSELSKVGIKAHAISKNSGAFEITKVDSFIIGWGSPLDPDMQTYRVFSSKMDVSTNKAGWNYSHYSNPQVDEALLKARTATSLVERKTWYAKFINALHDNPPFAFLVYLNYPLAYSSKIHGIKPTILGHHGARFTHNVEEWIKK</sequence>
<evidence type="ECO:0000313" key="7">
    <source>
        <dbReference type="Proteomes" id="UP001595783"/>
    </source>
</evidence>
<dbReference type="RefSeq" id="WP_104752950.1">
    <property type="nucleotide sequence ID" value="NZ_FZMF01000067.1"/>
</dbReference>
<dbReference type="Gene3D" id="3.40.190.10">
    <property type="entry name" value="Periplasmic binding protein-like II"/>
    <property type="match status" value="1"/>
</dbReference>
<dbReference type="SUPFAM" id="SSF53850">
    <property type="entry name" value="Periplasmic binding protein-like II"/>
    <property type="match status" value="1"/>
</dbReference>
<feature type="chain" id="PRO_5046556104" evidence="4">
    <location>
        <begin position="18"/>
        <end position="511"/>
    </location>
</feature>
<comment type="caution">
    <text evidence="6">The sequence shown here is derived from an EMBL/GenBank/DDBJ whole genome shotgun (WGS) entry which is preliminary data.</text>
</comment>
<feature type="domain" description="Solute-binding protein family 5" evidence="5">
    <location>
        <begin position="62"/>
        <end position="416"/>
    </location>
</feature>
<dbReference type="Gene3D" id="3.90.76.10">
    <property type="entry name" value="Dipeptide-binding Protein, Domain 1"/>
    <property type="match status" value="1"/>
</dbReference>
<evidence type="ECO:0000256" key="2">
    <source>
        <dbReference type="ARBA" id="ARBA00022448"/>
    </source>
</evidence>
<proteinExistence type="inferred from homology"/>
<evidence type="ECO:0000256" key="4">
    <source>
        <dbReference type="SAM" id="SignalP"/>
    </source>
</evidence>
<dbReference type="CDD" id="cd08518">
    <property type="entry name" value="PBP2_NikA_DppA_OppA_like_19"/>
    <property type="match status" value="1"/>
</dbReference>
<dbReference type="PANTHER" id="PTHR30290:SF9">
    <property type="entry name" value="OLIGOPEPTIDE-BINDING PROTEIN APPA"/>
    <property type="match status" value="1"/>
</dbReference>
<reference evidence="7" key="1">
    <citation type="journal article" date="2019" name="Int. J. Syst. Evol. Microbiol.">
        <title>The Global Catalogue of Microorganisms (GCM) 10K type strain sequencing project: providing services to taxonomists for standard genome sequencing and annotation.</title>
        <authorList>
            <consortium name="The Broad Institute Genomics Platform"/>
            <consortium name="The Broad Institute Genome Sequencing Center for Infectious Disease"/>
            <person name="Wu L."/>
            <person name="Ma J."/>
        </authorList>
    </citation>
    <scope>NUCLEOTIDE SEQUENCE [LARGE SCALE GENOMIC DNA]</scope>
    <source>
        <strain evidence="7">CCUG 53816</strain>
    </source>
</reference>
<evidence type="ECO:0000259" key="5">
    <source>
        <dbReference type="Pfam" id="PF00496"/>
    </source>
</evidence>
<accession>A0ABV7ZJJ0</accession>
<evidence type="ECO:0000256" key="3">
    <source>
        <dbReference type="ARBA" id="ARBA00022729"/>
    </source>
</evidence>
<dbReference type="PANTHER" id="PTHR30290">
    <property type="entry name" value="PERIPLASMIC BINDING COMPONENT OF ABC TRANSPORTER"/>
    <property type="match status" value="1"/>
</dbReference>
<dbReference type="EMBL" id="JBHRZO010000049">
    <property type="protein sequence ID" value="MFC3848365.1"/>
    <property type="molecule type" value="Genomic_DNA"/>
</dbReference>
<feature type="signal peptide" evidence="4">
    <location>
        <begin position="1"/>
        <end position="17"/>
    </location>
</feature>
<keyword evidence="2" id="KW-0813">Transport</keyword>